<reference evidence="11" key="1">
    <citation type="journal article" date="2015" name="Nature">
        <title>Complex archaea that bridge the gap between prokaryotes and eukaryotes.</title>
        <authorList>
            <person name="Spang A."/>
            <person name="Saw J.H."/>
            <person name="Jorgensen S.L."/>
            <person name="Zaremba-Niedzwiedzka K."/>
            <person name="Martijn J."/>
            <person name="Lind A.E."/>
            <person name="van Eijk R."/>
            <person name="Schleper C."/>
            <person name="Guy L."/>
            <person name="Ettema T.J."/>
        </authorList>
    </citation>
    <scope>NUCLEOTIDE SEQUENCE</scope>
</reference>
<dbReference type="Pfam" id="PF00989">
    <property type="entry name" value="PAS"/>
    <property type="match status" value="2"/>
</dbReference>
<dbReference type="InterPro" id="IPR000700">
    <property type="entry name" value="PAS-assoc_C"/>
</dbReference>
<feature type="domain" description="PAC" evidence="10">
    <location>
        <begin position="406"/>
        <end position="456"/>
    </location>
</feature>
<feature type="domain" description="Histidine kinase" evidence="8">
    <location>
        <begin position="1246"/>
        <end position="1453"/>
    </location>
</feature>
<dbReference type="SUPFAM" id="SSF55874">
    <property type="entry name" value="ATPase domain of HSP90 chaperone/DNA topoisomerase II/histidine kinase"/>
    <property type="match status" value="1"/>
</dbReference>
<name>A0A0F9QBL0_9ZZZZ</name>
<feature type="domain" description="PAC" evidence="10">
    <location>
        <begin position="802"/>
        <end position="853"/>
    </location>
</feature>
<evidence type="ECO:0000259" key="9">
    <source>
        <dbReference type="PROSITE" id="PS50112"/>
    </source>
</evidence>
<dbReference type="Pfam" id="PF13426">
    <property type="entry name" value="PAS_9"/>
    <property type="match status" value="3"/>
</dbReference>
<evidence type="ECO:0000256" key="2">
    <source>
        <dbReference type="ARBA" id="ARBA00022679"/>
    </source>
</evidence>
<dbReference type="InterPro" id="IPR003594">
    <property type="entry name" value="HATPase_dom"/>
</dbReference>
<evidence type="ECO:0000259" key="10">
    <source>
        <dbReference type="PROSITE" id="PS50113"/>
    </source>
</evidence>
<feature type="coiled-coil region" evidence="7">
    <location>
        <begin position="844"/>
        <end position="882"/>
    </location>
</feature>
<keyword evidence="2" id="KW-0808">Transferase</keyword>
<dbReference type="SMART" id="SM00091">
    <property type="entry name" value="PAS"/>
    <property type="match status" value="7"/>
</dbReference>
<dbReference type="SUPFAM" id="SSF55785">
    <property type="entry name" value="PYP-like sensor domain (PAS domain)"/>
    <property type="match status" value="7"/>
</dbReference>
<dbReference type="PROSITE" id="PS50112">
    <property type="entry name" value="PAS"/>
    <property type="match status" value="6"/>
</dbReference>
<dbReference type="InterPro" id="IPR004358">
    <property type="entry name" value="Sig_transdc_His_kin-like_C"/>
</dbReference>
<feature type="coiled-coil region" evidence="7">
    <location>
        <begin position="569"/>
        <end position="607"/>
    </location>
</feature>
<dbReference type="PANTHER" id="PTHR43065">
    <property type="entry name" value="SENSOR HISTIDINE KINASE"/>
    <property type="match status" value="1"/>
</dbReference>
<dbReference type="NCBIfam" id="TIGR00229">
    <property type="entry name" value="sensory_box"/>
    <property type="match status" value="7"/>
</dbReference>
<evidence type="ECO:0000313" key="11">
    <source>
        <dbReference type="EMBL" id="KKN02733.1"/>
    </source>
</evidence>
<dbReference type="GO" id="GO:0000155">
    <property type="term" value="F:phosphorelay sensor kinase activity"/>
    <property type="evidence" value="ECO:0007669"/>
    <property type="project" value="InterPro"/>
</dbReference>
<feature type="domain" description="PAS" evidence="9">
    <location>
        <begin position="457"/>
        <end position="508"/>
    </location>
</feature>
<evidence type="ECO:0000256" key="5">
    <source>
        <dbReference type="ARBA" id="ARBA00022840"/>
    </source>
</evidence>
<feature type="domain" description="PAS" evidence="9">
    <location>
        <begin position="52"/>
        <end position="125"/>
    </location>
</feature>
<feature type="domain" description="PAS" evidence="9">
    <location>
        <begin position="180"/>
        <end position="254"/>
    </location>
</feature>
<keyword evidence="7" id="KW-0175">Coiled coil</keyword>
<dbReference type="SMART" id="SM00387">
    <property type="entry name" value="HATPase_c"/>
    <property type="match status" value="1"/>
</dbReference>
<dbReference type="SMART" id="SM00388">
    <property type="entry name" value="HisKA"/>
    <property type="match status" value="1"/>
</dbReference>
<dbReference type="InterPro" id="IPR005467">
    <property type="entry name" value="His_kinase_dom"/>
</dbReference>
<evidence type="ECO:0008006" key="12">
    <source>
        <dbReference type="Google" id="ProtNLM"/>
    </source>
</evidence>
<dbReference type="SMART" id="SM00086">
    <property type="entry name" value="PAC"/>
    <property type="match status" value="3"/>
</dbReference>
<keyword evidence="4" id="KW-0418">Kinase</keyword>
<keyword evidence="5" id="KW-0067">ATP-binding</keyword>
<dbReference type="InterPro" id="IPR036890">
    <property type="entry name" value="HATPase_C_sf"/>
</dbReference>
<feature type="domain" description="PAS" evidence="9">
    <location>
        <begin position="879"/>
        <end position="927"/>
    </location>
</feature>
<evidence type="ECO:0000256" key="3">
    <source>
        <dbReference type="ARBA" id="ARBA00022741"/>
    </source>
</evidence>
<keyword evidence="3" id="KW-0547">Nucleotide-binding</keyword>
<gene>
    <name evidence="11" type="ORF">LCGC14_1114730</name>
</gene>
<evidence type="ECO:0000259" key="8">
    <source>
        <dbReference type="PROSITE" id="PS50109"/>
    </source>
</evidence>
<dbReference type="Gene3D" id="3.30.450.20">
    <property type="entry name" value="PAS domain"/>
    <property type="match status" value="7"/>
</dbReference>
<dbReference type="InterPro" id="IPR036097">
    <property type="entry name" value="HisK_dim/P_sf"/>
</dbReference>
<dbReference type="CDD" id="cd00082">
    <property type="entry name" value="HisKA"/>
    <property type="match status" value="1"/>
</dbReference>
<feature type="domain" description="PAS" evidence="9">
    <location>
        <begin position="748"/>
        <end position="799"/>
    </location>
</feature>
<evidence type="ECO:0000256" key="4">
    <source>
        <dbReference type="ARBA" id="ARBA00022777"/>
    </source>
</evidence>
<dbReference type="Pfam" id="PF13188">
    <property type="entry name" value="PAS_8"/>
    <property type="match status" value="1"/>
</dbReference>
<dbReference type="PROSITE" id="PS50113">
    <property type="entry name" value="PAC"/>
    <property type="match status" value="2"/>
</dbReference>
<dbReference type="EMBL" id="LAZR01005114">
    <property type="protein sequence ID" value="KKN02733.1"/>
    <property type="molecule type" value="Genomic_DNA"/>
</dbReference>
<dbReference type="Gene3D" id="3.30.565.10">
    <property type="entry name" value="Histidine kinase-like ATPase, C-terminal domain"/>
    <property type="match status" value="1"/>
</dbReference>
<comment type="caution">
    <text evidence="11">The sequence shown here is derived from an EMBL/GenBank/DDBJ whole genome shotgun (WGS) entry which is preliminary data.</text>
</comment>
<dbReference type="Pfam" id="PF02518">
    <property type="entry name" value="HATPase_c"/>
    <property type="match status" value="1"/>
</dbReference>
<protein>
    <recommendedName>
        <fullName evidence="12">PAS domain S-box protein</fullName>
    </recommendedName>
</protein>
<dbReference type="Pfam" id="PF00512">
    <property type="entry name" value="HisKA"/>
    <property type="match status" value="1"/>
</dbReference>
<dbReference type="PROSITE" id="PS50109">
    <property type="entry name" value="HIS_KIN"/>
    <property type="match status" value="1"/>
</dbReference>
<organism evidence="11">
    <name type="scientific">marine sediment metagenome</name>
    <dbReference type="NCBI Taxonomy" id="412755"/>
    <lineage>
        <taxon>unclassified sequences</taxon>
        <taxon>metagenomes</taxon>
        <taxon>ecological metagenomes</taxon>
    </lineage>
</organism>
<dbReference type="GO" id="GO:0006355">
    <property type="term" value="P:regulation of DNA-templated transcription"/>
    <property type="evidence" value="ECO:0007669"/>
    <property type="project" value="InterPro"/>
</dbReference>
<dbReference type="InterPro" id="IPR000014">
    <property type="entry name" value="PAS"/>
</dbReference>
<dbReference type="InterPro" id="IPR001610">
    <property type="entry name" value="PAC"/>
</dbReference>
<sequence>LLSMLNFLKEINILPEESAKLDGIIKKISDSLFSLDDEDLVDIPKKFKENYLEQSYSELISSFEIAEEGITISVDENIRYANPAFIKLLGYDSLDTVLRLGFSNFISRQYYQKIKNYYENRLKGEIVPNIYDIELIRADGAKILIDCVNYCMPFQKSHLLITFYISLKNLKNLEIKLRKSEEVSRNILDNSSFMIYQFNLKTKLFDYISPSSIEMFGYSPEEMKSLEFKELIDLMHPEDKERFQKHFDTSIKQDTEKELNLSIEYRFKHKKLGYRWFDSHHSVIFVNMHNPISIVGNVRDITKCKSREEELSLINKELAEYLAEKSIELQETIQNYKNLIDITNTGYLVIDEKGLVLYANLEYIHMSGHRLLKEILGRSIIEWTADHQKDKITQKLMKCATQGSLGTLNVDYKDKDGKITMIEINTDIYKTEEGYRIIGICHDVTGYKKLVQKLKKSQQRLQKFMDSATEGFIILDSKLNFISVNKVALQRVGMSKEEIIGKNILEIVPNLRETGRYDKYLDVIKTGKPSYFNEVFFNRQDINVSYSLSIKAFKMGADLGIIFIDITEYQKTEIRLKESEKQLRKLNKELEEKVQARTEELKESEENYKTILDGIVTGVWVTDKDDIIYYTNRGMEEIAGIPSEQIISANVLIDFVESTLKFFRPYFVKAKNSLKPVFYESVLVETPAGRQSFQSGWLIPLEKKGIYDGMICTVEDVTERKKAEDTLRLHSEIMTNMAEGVYLNRTYDGIITYTNPKFEKMFGYNQGEIIGKHVSIVNAPTDSSPQETAMKIMETLKNKGAWHGEVKNIKKDGTLFWCNANVSTFDHPEHGRVWVSVHTDITEHKKAEQKLKESEKILAKFNIELEQKIKERTKELINSEQKLRGFMDSATEGFVILDSNLNYINVNRVALRILRMDNGELIGKNCLDIVPNLRETGRYDKYLEVIKTGKPFSTEDVIFNKEDGSLSLYLSVRAFKVGDNLGIIFTDITDRRKNEKIINELAKFPSENPNPVLRVTNVRVLYANDEAKFLFNVKEGSYVPVMLRAQLKESLSNNTRQLINLKIKDNIYSFSINPIERMGYANLYGRDVTKQTESENKLKKSENNLKERVKELICLYSLSKLIKEPNISLNILFQNTLDIIRVAYQFPKSIHVKIEYDKDVYITNNFKETEWKLSTNVNLNDHSMKINVYYNENIAFLEEEVFLLNEIGSRLKDILEGKEARDKLIEAQEQLIRHEKLAVIGKLAGSIGHELRNPIGVINNSIYYLNLKLKDIDVDDKVKKHLKIMQEEVRTSNSIISNILDFSKIRNLLFEEVEVNAILEEIVDSISFPENIILEKQFSAEIPRLLLDPFQIKLAFRNIVLNAVQAMSDGGKLKIKSKTSGKMVKIIFEDTGKGITKENLPKIFGPLFSTKVKGIGLGLSMAKDVIEKHDGFVKVDSEVDVGTTFTIVLPLIRKELK</sequence>
<feature type="domain" description="PAS" evidence="9">
    <location>
        <begin position="604"/>
        <end position="656"/>
    </location>
</feature>
<dbReference type="InterPro" id="IPR003661">
    <property type="entry name" value="HisK_dim/P_dom"/>
</dbReference>
<dbReference type="InterPro" id="IPR035965">
    <property type="entry name" value="PAS-like_dom_sf"/>
</dbReference>
<dbReference type="GO" id="GO:0005524">
    <property type="term" value="F:ATP binding"/>
    <property type="evidence" value="ECO:0007669"/>
    <property type="project" value="UniProtKB-KW"/>
</dbReference>
<evidence type="ECO:0000256" key="1">
    <source>
        <dbReference type="ARBA" id="ARBA00022553"/>
    </source>
</evidence>
<evidence type="ECO:0000256" key="7">
    <source>
        <dbReference type="SAM" id="Coils"/>
    </source>
</evidence>
<keyword evidence="6" id="KW-0902">Two-component regulatory system</keyword>
<keyword evidence="1" id="KW-0597">Phosphoprotein</keyword>
<dbReference type="PANTHER" id="PTHR43065:SF10">
    <property type="entry name" value="PEROXIDE STRESS-ACTIVATED HISTIDINE KINASE MAK3"/>
    <property type="match status" value="1"/>
</dbReference>
<dbReference type="CDD" id="cd00130">
    <property type="entry name" value="PAS"/>
    <property type="match status" value="7"/>
</dbReference>
<dbReference type="InterPro" id="IPR013655">
    <property type="entry name" value="PAS_fold_3"/>
</dbReference>
<accession>A0A0F9QBL0</accession>
<dbReference type="PRINTS" id="PR00344">
    <property type="entry name" value="BCTRLSENSOR"/>
</dbReference>
<dbReference type="InterPro" id="IPR013767">
    <property type="entry name" value="PAS_fold"/>
</dbReference>
<feature type="non-terminal residue" evidence="11">
    <location>
        <position position="1"/>
    </location>
</feature>
<dbReference type="Gene3D" id="1.10.287.130">
    <property type="match status" value="1"/>
</dbReference>
<evidence type="ECO:0000256" key="6">
    <source>
        <dbReference type="ARBA" id="ARBA00023012"/>
    </source>
</evidence>
<dbReference type="Pfam" id="PF08447">
    <property type="entry name" value="PAS_3"/>
    <property type="match status" value="1"/>
</dbReference>
<proteinExistence type="predicted"/>
<dbReference type="SUPFAM" id="SSF47384">
    <property type="entry name" value="Homodimeric domain of signal transducing histidine kinase"/>
    <property type="match status" value="1"/>
</dbReference>